<dbReference type="Pfam" id="PF02082">
    <property type="entry name" value="Rrf2"/>
    <property type="match status" value="1"/>
</dbReference>
<comment type="caution">
    <text evidence="1">The sequence shown here is derived from an EMBL/GenBank/DDBJ whole genome shotgun (WGS) entry which is preliminary data.</text>
</comment>
<protein>
    <submittedName>
        <fullName evidence="1">Rrf2 family transcriptional regulator</fullName>
    </submittedName>
</protein>
<accession>A0ABX9WD02</accession>
<gene>
    <name evidence="1" type="ORF">EFE23_18180</name>
</gene>
<dbReference type="Gene3D" id="1.10.10.10">
    <property type="entry name" value="Winged helix-like DNA-binding domain superfamily/Winged helix DNA-binding domain"/>
    <property type="match status" value="1"/>
</dbReference>
<dbReference type="InterPro" id="IPR000944">
    <property type="entry name" value="Tscrpt_reg_Rrf2"/>
</dbReference>
<name>A0ABX9WD02_9ACTN</name>
<dbReference type="EMBL" id="RJLN01000052">
    <property type="protein sequence ID" value="RNL97070.1"/>
    <property type="molecule type" value="Genomic_DNA"/>
</dbReference>
<reference evidence="1 2" key="1">
    <citation type="submission" date="2018-11" db="EMBL/GenBank/DDBJ databases">
        <title>Micromonospora sp. PPF5-17, a new actinomycetes isolated from a hot spring soil.</title>
        <authorList>
            <person name="Thawai C."/>
        </authorList>
    </citation>
    <scope>NUCLEOTIDE SEQUENCE [LARGE SCALE GENOMIC DNA]</scope>
    <source>
        <strain evidence="1 2">PPF5-17</strain>
    </source>
</reference>
<dbReference type="PANTHER" id="PTHR33221:SF13">
    <property type="entry name" value="TRANSCRIPTIONAL REGULATOR-RELATED"/>
    <property type="match status" value="1"/>
</dbReference>
<evidence type="ECO:0000313" key="2">
    <source>
        <dbReference type="Proteomes" id="UP000280698"/>
    </source>
</evidence>
<dbReference type="PANTHER" id="PTHR33221">
    <property type="entry name" value="WINGED HELIX-TURN-HELIX TRANSCRIPTIONAL REGULATOR, RRF2 FAMILY"/>
    <property type="match status" value="1"/>
</dbReference>
<dbReference type="PROSITE" id="PS51197">
    <property type="entry name" value="HTH_RRF2_2"/>
    <property type="match status" value="1"/>
</dbReference>
<organism evidence="1 2">
    <name type="scientific">Micromonospora solifontis</name>
    <dbReference type="NCBI Taxonomy" id="2487138"/>
    <lineage>
        <taxon>Bacteria</taxon>
        <taxon>Bacillati</taxon>
        <taxon>Actinomycetota</taxon>
        <taxon>Actinomycetes</taxon>
        <taxon>Micromonosporales</taxon>
        <taxon>Micromonosporaceae</taxon>
        <taxon>Micromonospora</taxon>
    </lineage>
</organism>
<dbReference type="SUPFAM" id="SSF46785">
    <property type="entry name" value="Winged helix' DNA-binding domain"/>
    <property type="match status" value="1"/>
</dbReference>
<dbReference type="InterPro" id="IPR030489">
    <property type="entry name" value="TR_Rrf2-type_CS"/>
</dbReference>
<proteinExistence type="predicted"/>
<dbReference type="NCBIfam" id="TIGR00738">
    <property type="entry name" value="rrf2_super"/>
    <property type="match status" value="1"/>
</dbReference>
<dbReference type="InterPro" id="IPR036388">
    <property type="entry name" value="WH-like_DNA-bd_sf"/>
</dbReference>
<evidence type="ECO:0000313" key="1">
    <source>
        <dbReference type="EMBL" id="RNL97070.1"/>
    </source>
</evidence>
<dbReference type="InterPro" id="IPR036390">
    <property type="entry name" value="WH_DNA-bd_sf"/>
</dbReference>
<sequence length="161" mass="17608">MRMSQGVEWALHTCLNLTYVESGQAVPTAALAKFYALPPAYLNKHLQALVRAGILSSTPGPRGGFRLARRPEAISLLDVVTAIEGSGEAFPCDQILREGPGGRPDVDYRHACVIAGAMRHAELAWRRELAGRSLADIRAEVETRYPDTPRNTRERFAALLG</sequence>
<dbReference type="PROSITE" id="PS01332">
    <property type="entry name" value="HTH_RRF2_1"/>
    <property type="match status" value="1"/>
</dbReference>
<dbReference type="Proteomes" id="UP000280698">
    <property type="component" value="Unassembled WGS sequence"/>
</dbReference>
<keyword evidence="2" id="KW-1185">Reference proteome</keyword>